<dbReference type="Pfam" id="PF00646">
    <property type="entry name" value="F-box"/>
    <property type="match status" value="1"/>
</dbReference>
<dbReference type="Pfam" id="PF13516">
    <property type="entry name" value="LRR_6"/>
    <property type="match status" value="5"/>
</dbReference>
<dbReference type="RefSeq" id="XP_044546227.1">
    <property type="nucleotide sequence ID" value="XM_044697587.1"/>
</dbReference>
<dbReference type="InterPro" id="IPR032675">
    <property type="entry name" value="LRR_dom_sf"/>
</dbReference>
<dbReference type="SMART" id="SM00368">
    <property type="entry name" value="LRR_RI"/>
    <property type="match status" value="5"/>
</dbReference>
<dbReference type="GO" id="GO:0031146">
    <property type="term" value="P:SCF-dependent proteasomal ubiquitin-dependent protein catabolic process"/>
    <property type="evidence" value="ECO:0007669"/>
    <property type="project" value="TreeGrafter"/>
</dbReference>
<dbReference type="SMART" id="SM00367">
    <property type="entry name" value="LRR_CC"/>
    <property type="match status" value="7"/>
</dbReference>
<dbReference type="Gene3D" id="3.80.10.10">
    <property type="entry name" value="Ribonuclease Inhibitor"/>
    <property type="match status" value="3"/>
</dbReference>
<reference evidence="2 3" key="1">
    <citation type="journal article" date="2018" name="BMC Genomics">
        <title>The genome of Naegleria lovaniensis, the basis for a comparative approach to unravel pathogenicity factors of the human pathogenic amoeba N. fowleri.</title>
        <authorList>
            <person name="Liechti N."/>
            <person name="Schurch N."/>
            <person name="Bruggmann R."/>
            <person name="Wittwer M."/>
        </authorList>
    </citation>
    <scope>NUCLEOTIDE SEQUENCE [LARGE SCALE GENOMIC DNA]</scope>
    <source>
        <strain evidence="2 3">ATCC 30569</strain>
    </source>
</reference>
<dbReference type="Proteomes" id="UP000816034">
    <property type="component" value="Unassembled WGS sequence"/>
</dbReference>
<dbReference type="GO" id="GO:0019005">
    <property type="term" value="C:SCF ubiquitin ligase complex"/>
    <property type="evidence" value="ECO:0007669"/>
    <property type="project" value="TreeGrafter"/>
</dbReference>
<dbReference type="AlphaFoldDB" id="A0AA88GLI1"/>
<dbReference type="PANTHER" id="PTHR13318">
    <property type="entry name" value="PARTNER OF PAIRED, ISOFORM B-RELATED"/>
    <property type="match status" value="1"/>
</dbReference>
<sequence>MFLSDYEKMQQKDRMRTLEFIQKSLLDDAQKNNTRACPFCLQNIDVVQLSEHVSHCLELWNDLRTKRSAEENSDQKRKLFSRDESDYDNDEMNLNSMKKKKIFQYQYQILPNDMIRQILSFQENKFLIGVCMRVCKQWLEIVRAVPLELEFCYETLSTVQHILENQSGLCITKLDLKDMKYNDIRINTLLQNKNLDKLQTLELPRVSKEDITAILECPYMSNLKELSLNCCHNLGNYILESVCNSIHLQRLNSLILAACNITPEGLAALTTSSVTRNLTKLALDGDEFGDEGAKVLAECSSLSNLRCLKLTFEKIYDEGIRSVCENSTFENLTELDLSSNRTTDSTITCISESKYLTNIQYLSLSGTWLMDPQKSLSCFTNCQNMKNLKSLDLSLVDIFSEGAQSIAKNSIMSNLIELNLSGCQIEDEGVIGIATSEFMKNLRTLILANNEIQANGVTSLSKSPYLSRLTSLNLDDNPIGNAGATAIASSFAKLTNLNISECGIGNDGLKAICNSTTLTNLVKLVLCQSPAITNWEILACSSNLSNLSALELDGNDIGIADVLLILKHLRNLTSLHVQQSTIPLHETVIEMIQEWYPNCEIFAFCSKMFKPFCL</sequence>
<dbReference type="InterPro" id="IPR006553">
    <property type="entry name" value="Leu-rich_rpt_Cys-con_subtyp"/>
</dbReference>
<dbReference type="SUPFAM" id="SSF52047">
    <property type="entry name" value="RNI-like"/>
    <property type="match status" value="2"/>
</dbReference>
<proteinExistence type="predicted"/>
<name>A0AA88GLI1_NAELO</name>
<protein>
    <recommendedName>
        <fullName evidence="1">F-box domain-containing protein</fullName>
    </recommendedName>
</protein>
<organism evidence="2 3">
    <name type="scientific">Naegleria lovaniensis</name>
    <name type="common">Amoeba</name>
    <dbReference type="NCBI Taxonomy" id="51637"/>
    <lineage>
        <taxon>Eukaryota</taxon>
        <taxon>Discoba</taxon>
        <taxon>Heterolobosea</taxon>
        <taxon>Tetramitia</taxon>
        <taxon>Eutetramitia</taxon>
        <taxon>Vahlkampfiidae</taxon>
        <taxon>Naegleria</taxon>
    </lineage>
</organism>
<accession>A0AA88GLI1</accession>
<comment type="caution">
    <text evidence="2">The sequence shown here is derived from an EMBL/GenBank/DDBJ whole genome shotgun (WGS) entry which is preliminary data.</text>
</comment>
<evidence type="ECO:0000313" key="2">
    <source>
        <dbReference type="EMBL" id="KAG2378965.1"/>
    </source>
</evidence>
<keyword evidence="3" id="KW-1185">Reference proteome</keyword>
<gene>
    <name evidence="2" type="ORF">C9374_007603</name>
</gene>
<feature type="domain" description="F-box" evidence="1">
    <location>
        <begin position="110"/>
        <end position="147"/>
    </location>
</feature>
<dbReference type="GeneID" id="68100057"/>
<dbReference type="InterPro" id="IPR001810">
    <property type="entry name" value="F-box_dom"/>
</dbReference>
<evidence type="ECO:0000313" key="3">
    <source>
        <dbReference type="Proteomes" id="UP000816034"/>
    </source>
</evidence>
<evidence type="ECO:0000259" key="1">
    <source>
        <dbReference type="Pfam" id="PF00646"/>
    </source>
</evidence>
<dbReference type="EMBL" id="PYSW02000030">
    <property type="protein sequence ID" value="KAG2378965.1"/>
    <property type="molecule type" value="Genomic_DNA"/>
</dbReference>
<dbReference type="InterPro" id="IPR001611">
    <property type="entry name" value="Leu-rich_rpt"/>
</dbReference>